<keyword evidence="3" id="KW-1185">Reference proteome</keyword>
<feature type="transmembrane region" description="Helical" evidence="1">
    <location>
        <begin position="149"/>
        <end position="172"/>
    </location>
</feature>
<name>A0A517YYH2_9BACT</name>
<evidence type="ECO:0000313" key="2">
    <source>
        <dbReference type="EMBL" id="QDU35247.1"/>
    </source>
</evidence>
<protein>
    <submittedName>
        <fullName evidence="2">Uncharacterized protein</fullName>
    </submittedName>
</protein>
<evidence type="ECO:0000256" key="1">
    <source>
        <dbReference type="SAM" id="Phobius"/>
    </source>
</evidence>
<keyword evidence="1" id="KW-1133">Transmembrane helix</keyword>
<dbReference type="KEGG" id="pcor:KS4_33280"/>
<dbReference type="AlphaFoldDB" id="A0A517YYH2"/>
<sequence length="580" mass="66017">MMGELILFILKSDVMEKPGIEMIEPMATYVMGSDVDFVEMGLLSKGERGGVYMLEYARGIDLWGLGWHYWIEIAGLMAVMLIVIGMVGIYRRRRKLADVRPGESYCSHCGYGLSGLKQGASQCPECGAKDVGESGKRRRVMKRIKGGTGWRWAMVFGAVLIAAMTGVFWFGAENEHVWVDNMAKVMGAGDGVKVKSSYAGDDQMIRRLGIKSWLKGKDYESRWAYRACKAVLSDELMKVVDGHSVQQVNVLRAKGVGRVRGKDGDAGRVEIKTISIRGIDDWDCKPQENLHIGQVPTAPMLIRFGDRTWFYEGWIGSHHDRLFMVDESKNVMQEIVFDQSGMAEFYDLLRGRPETMSYKISDGLYLLHQSNHWEAKRLGERAWHHFYVFDFDQKVLGHYNSFADVMEMNVGAWMLVQDALMKLRLEHLKGDNQVGNRQRFFEILGDRWMSLSEPLEAKPVEYSKHIAYMGNFTYTIPAIDRKMSNRWRVRGDMKGDMGGIMGRDVKMNTDGEIFVDRRASAICKIAMPWDAIVESRMDDEGYLYVIGMQKHGNDERFGVWVYDLPAPPRSPRKTFGKAGI</sequence>
<evidence type="ECO:0000313" key="3">
    <source>
        <dbReference type="Proteomes" id="UP000317369"/>
    </source>
</evidence>
<keyword evidence="1" id="KW-0812">Transmembrane</keyword>
<proteinExistence type="predicted"/>
<feature type="transmembrane region" description="Helical" evidence="1">
    <location>
        <begin position="67"/>
        <end position="90"/>
    </location>
</feature>
<dbReference type="EMBL" id="CP036425">
    <property type="protein sequence ID" value="QDU35247.1"/>
    <property type="molecule type" value="Genomic_DNA"/>
</dbReference>
<gene>
    <name evidence="2" type="ORF">KS4_33280</name>
</gene>
<organism evidence="2 3">
    <name type="scientific">Poriferisphaera corsica</name>
    <dbReference type="NCBI Taxonomy" id="2528020"/>
    <lineage>
        <taxon>Bacteria</taxon>
        <taxon>Pseudomonadati</taxon>
        <taxon>Planctomycetota</taxon>
        <taxon>Phycisphaerae</taxon>
        <taxon>Phycisphaerales</taxon>
        <taxon>Phycisphaeraceae</taxon>
        <taxon>Poriferisphaera</taxon>
    </lineage>
</organism>
<keyword evidence="1" id="KW-0472">Membrane</keyword>
<accession>A0A517YYH2</accession>
<dbReference type="Proteomes" id="UP000317369">
    <property type="component" value="Chromosome"/>
</dbReference>
<reference evidence="2 3" key="1">
    <citation type="submission" date="2019-02" db="EMBL/GenBank/DDBJ databases">
        <title>Deep-cultivation of Planctomycetes and their phenomic and genomic characterization uncovers novel biology.</title>
        <authorList>
            <person name="Wiegand S."/>
            <person name="Jogler M."/>
            <person name="Boedeker C."/>
            <person name="Pinto D."/>
            <person name="Vollmers J."/>
            <person name="Rivas-Marin E."/>
            <person name="Kohn T."/>
            <person name="Peeters S.H."/>
            <person name="Heuer A."/>
            <person name="Rast P."/>
            <person name="Oberbeckmann S."/>
            <person name="Bunk B."/>
            <person name="Jeske O."/>
            <person name="Meyerdierks A."/>
            <person name="Storesund J.E."/>
            <person name="Kallscheuer N."/>
            <person name="Luecker S."/>
            <person name="Lage O.M."/>
            <person name="Pohl T."/>
            <person name="Merkel B.J."/>
            <person name="Hornburger P."/>
            <person name="Mueller R.-W."/>
            <person name="Bruemmer F."/>
            <person name="Labrenz M."/>
            <person name="Spormann A.M."/>
            <person name="Op den Camp H."/>
            <person name="Overmann J."/>
            <person name="Amann R."/>
            <person name="Jetten M.S.M."/>
            <person name="Mascher T."/>
            <person name="Medema M.H."/>
            <person name="Devos D.P."/>
            <person name="Kaster A.-K."/>
            <person name="Ovreas L."/>
            <person name="Rohde M."/>
            <person name="Galperin M.Y."/>
            <person name="Jogler C."/>
        </authorList>
    </citation>
    <scope>NUCLEOTIDE SEQUENCE [LARGE SCALE GENOMIC DNA]</scope>
    <source>
        <strain evidence="2 3">KS4</strain>
    </source>
</reference>